<protein>
    <submittedName>
        <fullName evidence="3">DNA/RNA polymerases superfamily protein</fullName>
    </submittedName>
</protein>
<dbReference type="EMBL" id="SSTE01011267">
    <property type="protein sequence ID" value="KAA0051344.1"/>
    <property type="molecule type" value="Genomic_DNA"/>
</dbReference>
<dbReference type="STRING" id="1194695.A0A5A7U7Q8"/>
<comment type="caution">
    <text evidence="3">The sequence shown here is derived from an EMBL/GenBank/DDBJ whole genome shotgun (WGS) entry which is preliminary data.</text>
</comment>
<evidence type="ECO:0000313" key="3">
    <source>
        <dbReference type="EMBL" id="KAA0051344.1"/>
    </source>
</evidence>
<dbReference type="InterPro" id="IPR043502">
    <property type="entry name" value="DNA/RNA_pol_sf"/>
</dbReference>
<dbReference type="Pfam" id="PF03732">
    <property type="entry name" value="Retrotrans_gag"/>
    <property type="match status" value="1"/>
</dbReference>
<evidence type="ECO:0000256" key="1">
    <source>
        <dbReference type="SAM" id="MobiDB-lite"/>
    </source>
</evidence>
<dbReference type="PANTHER" id="PTHR24559">
    <property type="entry name" value="TRANSPOSON TY3-I GAG-POL POLYPROTEIN"/>
    <property type="match status" value="1"/>
</dbReference>
<feature type="region of interest" description="Disordered" evidence="1">
    <location>
        <begin position="187"/>
        <end position="209"/>
    </location>
</feature>
<dbReference type="Proteomes" id="UP000321393">
    <property type="component" value="Unassembled WGS sequence"/>
</dbReference>
<dbReference type="InterPro" id="IPR005162">
    <property type="entry name" value="Retrotrans_gag_dom"/>
</dbReference>
<dbReference type="OrthoDB" id="786614at2759"/>
<evidence type="ECO:0000259" key="2">
    <source>
        <dbReference type="Pfam" id="PF03732"/>
    </source>
</evidence>
<organism evidence="3 4">
    <name type="scientific">Cucumis melo var. makuwa</name>
    <name type="common">Oriental melon</name>
    <dbReference type="NCBI Taxonomy" id="1194695"/>
    <lineage>
        <taxon>Eukaryota</taxon>
        <taxon>Viridiplantae</taxon>
        <taxon>Streptophyta</taxon>
        <taxon>Embryophyta</taxon>
        <taxon>Tracheophyta</taxon>
        <taxon>Spermatophyta</taxon>
        <taxon>Magnoliopsida</taxon>
        <taxon>eudicotyledons</taxon>
        <taxon>Gunneridae</taxon>
        <taxon>Pentapetalae</taxon>
        <taxon>rosids</taxon>
        <taxon>fabids</taxon>
        <taxon>Cucurbitales</taxon>
        <taxon>Cucurbitaceae</taxon>
        <taxon>Benincaseae</taxon>
        <taxon>Cucumis</taxon>
    </lineage>
</organism>
<accession>A0A5A7U7Q8</accession>
<dbReference type="SUPFAM" id="SSF56672">
    <property type="entry name" value="DNA/RNA polymerases"/>
    <property type="match status" value="1"/>
</dbReference>
<dbReference type="AlphaFoldDB" id="A0A5A7U7Q8"/>
<gene>
    <name evidence="3" type="ORF">E6C27_scaffold55G00660</name>
</gene>
<proteinExistence type="predicted"/>
<reference evidence="3 4" key="1">
    <citation type="submission" date="2019-08" db="EMBL/GenBank/DDBJ databases">
        <title>Draft genome sequences of two oriental melons (Cucumis melo L. var makuwa).</title>
        <authorList>
            <person name="Kwon S.-Y."/>
        </authorList>
    </citation>
    <scope>NUCLEOTIDE SEQUENCE [LARGE SCALE GENOMIC DNA]</scope>
    <source>
        <strain evidence="4">cv. SW 3</strain>
        <tissue evidence="3">Leaf</tissue>
    </source>
</reference>
<dbReference type="InterPro" id="IPR043128">
    <property type="entry name" value="Rev_trsase/Diguanyl_cyclase"/>
</dbReference>
<feature type="domain" description="Retrotransposon gag" evidence="2">
    <location>
        <begin position="89"/>
        <end position="172"/>
    </location>
</feature>
<evidence type="ECO:0000313" key="4">
    <source>
        <dbReference type="Proteomes" id="UP000321393"/>
    </source>
</evidence>
<dbReference type="InterPro" id="IPR053134">
    <property type="entry name" value="RNA-dir_DNA_polymerase"/>
</dbReference>
<name>A0A5A7U7Q8_CUCMM</name>
<sequence>MMPETLLQSATSLTFTPSKCFKVGESGYRYSCVLAENERFVGTTQEIGGLERAVPSDSEKVCRIQQLKKLGAIVFEGSTDPVDKGLEGWWKSILTRRRDAHSLAWKIFRDIFEEKYYPNMYCEVKRDEFWGLKQGTFSMAEYERKYTKLSWYADVIVAFKHDRCHRFERGLRSEIRTPVTALKSGCQDFKSRSDGQSSSQVSPDNLSTFPPDKEIKFTIELLPRTAILSQAPYRMAPSELKELKLRGVALFSKIDLRSGYYQLKVRESDIPKTTFRTRIFHQYLDQLVIVFIDDILVYLFDREAHEEHLRIVL</sequence>
<dbReference type="Gene3D" id="3.30.70.270">
    <property type="match status" value="1"/>
</dbReference>
<dbReference type="PANTHER" id="PTHR24559:SF444">
    <property type="entry name" value="REVERSE TRANSCRIPTASE DOMAIN-CONTAINING PROTEIN"/>
    <property type="match status" value="1"/>
</dbReference>